<gene>
    <name evidence="9" type="primary">LOC111111926</name>
</gene>
<dbReference type="InterPro" id="IPR029044">
    <property type="entry name" value="Nucleotide-diphossugar_trans"/>
</dbReference>
<name>A0A8B8BNB3_CRAVI</name>
<dbReference type="GO" id="GO:0006031">
    <property type="term" value="P:chitin biosynthetic process"/>
    <property type="evidence" value="ECO:0007669"/>
    <property type="project" value="TreeGrafter"/>
</dbReference>
<evidence type="ECO:0000256" key="3">
    <source>
        <dbReference type="ARBA" id="ARBA00022676"/>
    </source>
</evidence>
<dbReference type="AlphaFoldDB" id="A0A8B8BNB3"/>
<reference evidence="9" key="1">
    <citation type="submission" date="2025-08" db="UniProtKB">
        <authorList>
            <consortium name="RefSeq"/>
        </authorList>
    </citation>
    <scope>IDENTIFICATION</scope>
    <source>
        <tissue evidence="9">Whole sample</tissue>
    </source>
</reference>
<keyword evidence="3" id="KW-0328">Glycosyltransferase</keyword>
<feature type="transmembrane region" description="Helical" evidence="7">
    <location>
        <begin position="907"/>
        <end position="928"/>
    </location>
</feature>
<evidence type="ECO:0000256" key="5">
    <source>
        <dbReference type="ARBA" id="ARBA00022989"/>
    </source>
</evidence>
<dbReference type="GO" id="GO:0004100">
    <property type="term" value="F:chitin synthase activity"/>
    <property type="evidence" value="ECO:0007669"/>
    <property type="project" value="UniProtKB-EC"/>
</dbReference>
<evidence type="ECO:0000256" key="6">
    <source>
        <dbReference type="ARBA" id="ARBA00023136"/>
    </source>
</evidence>
<feature type="transmembrane region" description="Helical" evidence="7">
    <location>
        <begin position="101"/>
        <end position="121"/>
    </location>
</feature>
<dbReference type="KEGG" id="cvn:111111926"/>
<keyword evidence="5 7" id="KW-1133">Transmembrane helix</keyword>
<feature type="transmembrane region" description="Helical" evidence="7">
    <location>
        <begin position="47"/>
        <end position="63"/>
    </location>
</feature>
<dbReference type="GO" id="GO:0071944">
    <property type="term" value="C:cell periphery"/>
    <property type="evidence" value="ECO:0007669"/>
    <property type="project" value="TreeGrafter"/>
</dbReference>
<feature type="transmembrane region" description="Helical" evidence="7">
    <location>
        <begin position="778"/>
        <end position="797"/>
    </location>
</feature>
<feature type="transmembrane region" description="Helical" evidence="7">
    <location>
        <begin position="1056"/>
        <end position="1077"/>
    </location>
</feature>
<keyword evidence="3" id="KW-0808">Transferase</keyword>
<evidence type="ECO:0000313" key="8">
    <source>
        <dbReference type="Proteomes" id="UP000694844"/>
    </source>
</evidence>
<evidence type="ECO:0000256" key="2">
    <source>
        <dbReference type="ARBA" id="ARBA00012543"/>
    </source>
</evidence>
<feature type="transmembrane region" description="Helical" evidence="7">
    <location>
        <begin position="841"/>
        <end position="862"/>
    </location>
</feature>
<keyword evidence="4 7" id="KW-0812">Transmembrane</keyword>
<feature type="transmembrane region" description="Helical" evidence="7">
    <location>
        <begin position="18"/>
        <end position="41"/>
    </location>
</feature>
<feature type="transmembrane region" description="Helical" evidence="7">
    <location>
        <begin position="181"/>
        <end position="201"/>
    </location>
</feature>
<sequence>MSNIIVQGRYRHWPEIKILINGFVIFVMDAIALGLLTTAVLPNFPPFLLPCISCLGVSPLHLSEHNYKDIPTGCFGRKVIIPIFQFLLLLGTSVLVVLSDILTIECAFLFGISLLIINLFRFPPLQNHIYSNKDTEAQNAELLYRVVHLITIMSTVWIVFIHEQNNKYLYPSFADATIEPMFNMVAVVSISILLLQTETFIQKHKIRTAMLSTLNCFCGTLLVFMLTLYIWIRKFDFGIFKHIPKFPVSFSVFHIILYSFLCVSVVLFYFVTFYDIQEESFVNKNSFVIFYDNIFPCQNLIRNIFCKAGHSTKLTNKVTRVFICTTMYQESAYEMSRLLRSLKKLSTSKSVQKRNIYVESHIFLDNGAKGRDVKEFGIQLLSLVEKTFQMEEQCGVMIHTPYGIKFSWNVPGEMPLFLHLKDVSLVKAKKRWSQVMYMRYILQYRARFHRLCQKNENPLNYNVSDLIDVNIETDVLRSDTQTSNGTVPIVTFDTSSKASSFSDLTTVTQLEDADNKKKESQRFYEPIEGEFANNNKQELTLRVPRLHFNSKNRRSSFDHSFISLGNLPKRSHSFDLEVQTDELPYNFSETKIRSSSFNDIEFEYHKFKRKELEQQQTHTLGEEKYQDFILATDADMAFDAQSVINLLNTIESDENIGGVCGRTFPIGIHRHPIVWLQIFDYAKDFWMIKSAQNIIGSVMCCPGCFSLYRFEAIDDVLETFSEPTKSMSDVFTKDNGEDRWMSTLMMKAGWSLKYSFHGKNTTFCPEETEEFMKQRRRWLLSDFTNTAVVAGNLLSLMKKNAAFTLVYTLYLIQLFIVMLLYPGSTIVMLALGFELVTDCPLIVNAAFLSVVCLVYCIIQISSWNAYRKLIVNKVLILVLGFLTTYVFIASSVFIVETILKDIIHGEMTAHIASLVLVGVIVVYLYSSLLHPTELHLLSTGIVYLFYLPLLNILLPLYAVCNIVDQTWGTRDDQKASVPRILRLPKFKKRNKRKSLKYRSNSYESLSSSAMDLQNISEDETMFWQTLVSESIGVHVNTGLSTEERTKGLRPLRNKVLVGYLVLNLFWVALLTGFYAFLTSFFTDKLVYGVIVLCLLGVSAVIQLLGMTVYRVSDFLTRFGRLIV</sequence>
<evidence type="ECO:0000256" key="1">
    <source>
        <dbReference type="ARBA" id="ARBA00004141"/>
    </source>
</evidence>
<dbReference type="GeneID" id="111111926"/>
<keyword evidence="8" id="KW-1185">Reference proteome</keyword>
<dbReference type="PANTHER" id="PTHR22914">
    <property type="entry name" value="CHITIN SYNTHASE"/>
    <property type="match status" value="1"/>
</dbReference>
<dbReference type="RefSeq" id="XP_022304825.1">
    <property type="nucleotide sequence ID" value="XM_022449117.1"/>
</dbReference>
<dbReference type="SUPFAM" id="SSF53448">
    <property type="entry name" value="Nucleotide-diphospho-sugar transferases"/>
    <property type="match status" value="1"/>
</dbReference>
<dbReference type="GO" id="GO:0016020">
    <property type="term" value="C:membrane"/>
    <property type="evidence" value="ECO:0007669"/>
    <property type="project" value="UniProtKB-SubCell"/>
</dbReference>
<feature type="transmembrane region" description="Helical" evidence="7">
    <location>
        <begin position="142"/>
        <end position="161"/>
    </location>
</feature>
<feature type="transmembrane region" description="Helical" evidence="7">
    <location>
        <begin position="1089"/>
        <end position="1111"/>
    </location>
</feature>
<feature type="transmembrane region" description="Helical" evidence="7">
    <location>
        <begin position="940"/>
        <end position="960"/>
    </location>
</feature>
<dbReference type="OrthoDB" id="370884at2759"/>
<organism evidence="8 9">
    <name type="scientific">Crassostrea virginica</name>
    <name type="common">Eastern oyster</name>
    <dbReference type="NCBI Taxonomy" id="6565"/>
    <lineage>
        <taxon>Eukaryota</taxon>
        <taxon>Metazoa</taxon>
        <taxon>Spiralia</taxon>
        <taxon>Lophotrochozoa</taxon>
        <taxon>Mollusca</taxon>
        <taxon>Bivalvia</taxon>
        <taxon>Autobranchia</taxon>
        <taxon>Pteriomorphia</taxon>
        <taxon>Ostreida</taxon>
        <taxon>Ostreoidea</taxon>
        <taxon>Ostreidae</taxon>
        <taxon>Crassostrea</taxon>
    </lineage>
</organism>
<dbReference type="Proteomes" id="UP000694844">
    <property type="component" value="Chromosome 9"/>
</dbReference>
<dbReference type="EC" id="2.4.1.16" evidence="2"/>
<dbReference type="PANTHER" id="PTHR22914:SF41">
    <property type="entry name" value="CHITIN SYNTHASE 7"/>
    <property type="match status" value="1"/>
</dbReference>
<feature type="transmembrane region" description="Helical" evidence="7">
    <location>
        <begin position="252"/>
        <end position="274"/>
    </location>
</feature>
<dbReference type="Pfam" id="PF03142">
    <property type="entry name" value="Chitin_synth_2"/>
    <property type="match status" value="1"/>
</dbReference>
<accession>A0A8B8BNB3</accession>
<feature type="transmembrane region" description="Helical" evidence="7">
    <location>
        <begin position="75"/>
        <end position="95"/>
    </location>
</feature>
<keyword evidence="6 7" id="KW-0472">Membrane</keyword>
<protein>
    <recommendedName>
        <fullName evidence="2">chitin synthase</fullName>
        <ecNumber evidence="2">2.4.1.16</ecNumber>
    </recommendedName>
</protein>
<evidence type="ECO:0000313" key="9">
    <source>
        <dbReference type="RefSeq" id="XP_022304825.1"/>
    </source>
</evidence>
<feature type="transmembrane region" description="Helical" evidence="7">
    <location>
        <begin position="213"/>
        <end position="232"/>
    </location>
</feature>
<dbReference type="InterPro" id="IPR004835">
    <property type="entry name" value="Chitin_synth"/>
</dbReference>
<proteinExistence type="predicted"/>
<comment type="subcellular location">
    <subcellularLocation>
        <location evidence="1">Membrane</location>
        <topology evidence="1">Multi-pass membrane protein</topology>
    </subcellularLocation>
</comment>
<evidence type="ECO:0000256" key="7">
    <source>
        <dbReference type="SAM" id="Phobius"/>
    </source>
</evidence>
<feature type="transmembrane region" description="Helical" evidence="7">
    <location>
        <begin position="874"/>
        <end position="895"/>
    </location>
</feature>
<evidence type="ECO:0000256" key="4">
    <source>
        <dbReference type="ARBA" id="ARBA00022692"/>
    </source>
</evidence>
<feature type="transmembrane region" description="Helical" evidence="7">
    <location>
        <begin position="809"/>
        <end position="829"/>
    </location>
</feature>
<dbReference type="Gene3D" id="3.90.550.10">
    <property type="entry name" value="Spore Coat Polysaccharide Biosynthesis Protein SpsA, Chain A"/>
    <property type="match status" value="1"/>
</dbReference>